<organism evidence="4 5">
    <name type="scientific">Rhizopus stolonifer</name>
    <name type="common">Rhizopus nigricans</name>
    <dbReference type="NCBI Taxonomy" id="4846"/>
    <lineage>
        <taxon>Eukaryota</taxon>
        <taxon>Fungi</taxon>
        <taxon>Fungi incertae sedis</taxon>
        <taxon>Mucoromycota</taxon>
        <taxon>Mucoromycotina</taxon>
        <taxon>Mucoromycetes</taxon>
        <taxon>Mucorales</taxon>
        <taxon>Mucorineae</taxon>
        <taxon>Rhizopodaceae</taxon>
        <taxon>Rhizopus</taxon>
    </lineage>
</organism>
<dbReference type="Gene3D" id="1.10.238.10">
    <property type="entry name" value="EF-hand"/>
    <property type="match status" value="1"/>
</dbReference>
<dbReference type="SUPFAM" id="SSF81383">
    <property type="entry name" value="F-box domain"/>
    <property type="match status" value="1"/>
</dbReference>
<dbReference type="Proteomes" id="UP000253551">
    <property type="component" value="Unassembled WGS sequence"/>
</dbReference>
<evidence type="ECO:0000256" key="1">
    <source>
        <dbReference type="ARBA" id="ARBA00022837"/>
    </source>
</evidence>
<dbReference type="OrthoDB" id="26525at2759"/>
<sequence>MVLQIEAFPEIVIEHLAYNLEPQDLDQLSYTSKSLYKLIQNNSLWKSKTVRDFGDLFEIYTIFSSAANELTLDPSLSSKFEKEPSNWRLYYLQKNKQNEEEDMALMDQADKEYANAQVHLKSFQKNGDMGILAHVASKMMWILDVFPAHGGCYYILGFVLFVLNNLEEAMILLQMGRAVDPAFEPFDELEEEIERIVVGYKGEEDLLTGDNQLSELLKEVLGEIFNKFDQDQDGALNSKELDHFIFTTNGSHPPPAFLRQMGLRFGANSDGWLTKEGFLAFYLEQTLDDPSETRNDLNIHSYDPQSLRLKMEE</sequence>
<dbReference type="GO" id="GO:0005509">
    <property type="term" value="F:calcium ion binding"/>
    <property type="evidence" value="ECO:0007669"/>
    <property type="project" value="InterPro"/>
</dbReference>
<dbReference type="AlphaFoldDB" id="A0A367KT68"/>
<comment type="caution">
    <text evidence="4">The sequence shown here is derived from an EMBL/GenBank/DDBJ whole genome shotgun (WGS) entry which is preliminary data.</text>
</comment>
<dbReference type="Gene3D" id="1.20.1280.50">
    <property type="match status" value="1"/>
</dbReference>
<dbReference type="InterPro" id="IPR002048">
    <property type="entry name" value="EF_hand_dom"/>
</dbReference>
<evidence type="ECO:0000313" key="4">
    <source>
        <dbReference type="EMBL" id="RCI05320.1"/>
    </source>
</evidence>
<gene>
    <name evidence="4" type="ORF">CU098_010187</name>
</gene>
<dbReference type="InterPro" id="IPR011992">
    <property type="entry name" value="EF-hand-dom_pair"/>
</dbReference>
<dbReference type="InterPro" id="IPR001810">
    <property type="entry name" value="F-box_dom"/>
</dbReference>
<keyword evidence="1" id="KW-0106">Calcium</keyword>
<evidence type="ECO:0008006" key="6">
    <source>
        <dbReference type="Google" id="ProtNLM"/>
    </source>
</evidence>
<reference evidence="4 5" key="1">
    <citation type="journal article" date="2018" name="G3 (Bethesda)">
        <title>Phylogenetic and Phylogenomic Definition of Rhizopus Species.</title>
        <authorList>
            <person name="Gryganskyi A.P."/>
            <person name="Golan J."/>
            <person name="Dolatabadi S."/>
            <person name="Mondo S."/>
            <person name="Robb S."/>
            <person name="Idnurm A."/>
            <person name="Muszewska A."/>
            <person name="Steczkiewicz K."/>
            <person name="Masonjones S."/>
            <person name="Liao H.L."/>
            <person name="Gajdeczka M.T."/>
            <person name="Anike F."/>
            <person name="Vuek A."/>
            <person name="Anishchenko I.M."/>
            <person name="Voigt K."/>
            <person name="de Hoog G.S."/>
            <person name="Smith M.E."/>
            <person name="Heitman J."/>
            <person name="Vilgalys R."/>
            <person name="Stajich J.E."/>
        </authorList>
    </citation>
    <scope>NUCLEOTIDE SEQUENCE [LARGE SCALE GENOMIC DNA]</scope>
    <source>
        <strain evidence="4 5">LSU 92-RS-03</strain>
    </source>
</reference>
<dbReference type="PROSITE" id="PS50181">
    <property type="entry name" value="FBOX"/>
    <property type="match status" value="1"/>
</dbReference>
<dbReference type="PROSITE" id="PS50222">
    <property type="entry name" value="EF_HAND_2"/>
    <property type="match status" value="1"/>
</dbReference>
<dbReference type="EMBL" id="PJQM01000417">
    <property type="protein sequence ID" value="RCI05320.1"/>
    <property type="molecule type" value="Genomic_DNA"/>
</dbReference>
<evidence type="ECO:0000313" key="5">
    <source>
        <dbReference type="Proteomes" id="UP000253551"/>
    </source>
</evidence>
<evidence type="ECO:0000259" key="3">
    <source>
        <dbReference type="PROSITE" id="PS50222"/>
    </source>
</evidence>
<feature type="domain" description="F-box" evidence="2">
    <location>
        <begin position="2"/>
        <end position="48"/>
    </location>
</feature>
<dbReference type="InterPro" id="IPR036047">
    <property type="entry name" value="F-box-like_dom_sf"/>
</dbReference>
<dbReference type="PROSITE" id="PS00018">
    <property type="entry name" value="EF_HAND_1"/>
    <property type="match status" value="1"/>
</dbReference>
<keyword evidence="5" id="KW-1185">Reference proteome</keyword>
<name>A0A367KT68_RHIST</name>
<accession>A0A367KT68</accession>
<dbReference type="InterPro" id="IPR018247">
    <property type="entry name" value="EF_Hand_1_Ca_BS"/>
</dbReference>
<proteinExistence type="predicted"/>
<evidence type="ECO:0000259" key="2">
    <source>
        <dbReference type="PROSITE" id="PS50181"/>
    </source>
</evidence>
<protein>
    <recommendedName>
        <fullName evidence="6">F-box domain-containing protein</fullName>
    </recommendedName>
</protein>
<dbReference type="STRING" id="4846.A0A367KT68"/>
<dbReference type="SUPFAM" id="SSF47473">
    <property type="entry name" value="EF-hand"/>
    <property type="match status" value="1"/>
</dbReference>
<feature type="domain" description="EF-hand" evidence="3">
    <location>
        <begin position="216"/>
        <end position="251"/>
    </location>
</feature>